<dbReference type="Proteomes" id="UP000027931">
    <property type="component" value="Unassembled WGS sequence"/>
</dbReference>
<gene>
    <name evidence="2" type="ORF">EL26_16770</name>
</gene>
<dbReference type="InterPro" id="IPR038144">
    <property type="entry name" value="IPI"/>
</dbReference>
<reference evidence="2 3" key="1">
    <citation type="journal article" date="2013" name="Int. J. Syst. Evol. Microbiol.">
        <title>Tumebacillus flagellatus sp. nov., an alpha-amylase/pullulanase-producing bacterium isolated from cassava wastewater.</title>
        <authorList>
            <person name="Wang Q."/>
            <person name="Xie N."/>
            <person name="Qin Y."/>
            <person name="Shen N."/>
            <person name="Zhu J."/>
            <person name="Mi H."/>
            <person name="Huang R."/>
        </authorList>
    </citation>
    <scope>NUCLEOTIDE SEQUENCE [LARGE SCALE GENOMIC DNA]</scope>
    <source>
        <strain evidence="2 3">GST4</strain>
    </source>
</reference>
<dbReference type="InterPro" id="IPR020481">
    <property type="entry name" value="Intracell_prot_inh_BsuPI"/>
</dbReference>
<comment type="caution">
    <text evidence="2">The sequence shown here is derived from an EMBL/GenBank/DDBJ whole genome shotgun (WGS) entry which is preliminary data.</text>
</comment>
<dbReference type="Gene3D" id="2.60.40.2360">
    <property type="entry name" value="Intracellular proteinase inhibitor BsuPI"/>
    <property type="match status" value="1"/>
</dbReference>
<keyword evidence="3" id="KW-1185">Reference proteome</keyword>
<evidence type="ECO:0000259" key="1">
    <source>
        <dbReference type="Pfam" id="PF12690"/>
    </source>
</evidence>
<name>A0A074LM58_9BACL</name>
<accession>A0A074LM58</accession>
<dbReference type="Pfam" id="PF12690">
    <property type="entry name" value="BsuPI"/>
    <property type="match status" value="1"/>
</dbReference>
<dbReference type="AlphaFoldDB" id="A0A074LM58"/>
<feature type="domain" description="Intracellular proteinase inhibitor BsuPI" evidence="1">
    <location>
        <begin position="5"/>
        <end position="106"/>
    </location>
</feature>
<proteinExistence type="predicted"/>
<dbReference type="EMBL" id="JMIR01000026">
    <property type="protein sequence ID" value="KEO82189.1"/>
    <property type="molecule type" value="Genomic_DNA"/>
</dbReference>
<dbReference type="STRING" id="1157490.EL26_16770"/>
<protein>
    <recommendedName>
        <fullName evidence="1">Intracellular proteinase inhibitor BsuPI domain-containing protein</fullName>
    </recommendedName>
</protein>
<evidence type="ECO:0000313" key="2">
    <source>
        <dbReference type="EMBL" id="KEO82189.1"/>
    </source>
</evidence>
<dbReference type="OrthoDB" id="1357684at2"/>
<dbReference type="eggNOG" id="COG1388">
    <property type="taxonomic scope" value="Bacteria"/>
</dbReference>
<dbReference type="RefSeq" id="WP_038091056.1">
    <property type="nucleotide sequence ID" value="NZ_JMIR01000026.1"/>
</dbReference>
<evidence type="ECO:0000313" key="3">
    <source>
        <dbReference type="Proteomes" id="UP000027931"/>
    </source>
</evidence>
<sequence length="117" mass="13403">MLIVRTDKPVYHRDEIVRIQLSWTNDSEVPQEVTFASAQRFDVAVERVGQVVWQWSAGKFFAQVLSTLVIQPGDSRVFKVEWDQRGFDHQLVPLGSYAIRAWIKGTSDRGGTKIELL</sequence>
<organism evidence="2 3">
    <name type="scientific">Tumebacillus flagellatus</name>
    <dbReference type="NCBI Taxonomy" id="1157490"/>
    <lineage>
        <taxon>Bacteria</taxon>
        <taxon>Bacillati</taxon>
        <taxon>Bacillota</taxon>
        <taxon>Bacilli</taxon>
        <taxon>Bacillales</taxon>
        <taxon>Alicyclobacillaceae</taxon>
        <taxon>Tumebacillus</taxon>
    </lineage>
</organism>